<feature type="region of interest" description="Disordered" evidence="1">
    <location>
        <begin position="130"/>
        <end position="155"/>
    </location>
</feature>
<organism evidence="3 4">
    <name type="scientific">Succinivibrio faecicola</name>
    <dbReference type="NCBI Taxonomy" id="2820300"/>
    <lineage>
        <taxon>Bacteria</taxon>
        <taxon>Pseudomonadati</taxon>
        <taxon>Pseudomonadota</taxon>
        <taxon>Gammaproteobacteria</taxon>
        <taxon>Aeromonadales</taxon>
        <taxon>Succinivibrionaceae</taxon>
        <taxon>Succinivibrio</taxon>
    </lineage>
</organism>
<dbReference type="RefSeq" id="WP_219937686.1">
    <property type="nucleotide sequence ID" value="NZ_JAGFNY010000018.1"/>
</dbReference>
<feature type="compositionally biased region" description="Polar residues" evidence="1">
    <location>
        <begin position="135"/>
        <end position="146"/>
    </location>
</feature>
<gene>
    <name evidence="3" type="ORF">J5V48_06080</name>
</gene>
<evidence type="ECO:0000256" key="2">
    <source>
        <dbReference type="SAM" id="Phobius"/>
    </source>
</evidence>
<accession>A0ABS7DGM5</accession>
<proteinExistence type="predicted"/>
<keyword evidence="2" id="KW-1133">Transmembrane helix</keyword>
<reference evidence="3 4" key="1">
    <citation type="submission" date="2021-03" db="EMBL/GenBank/DDBJ databases">
        <title>Succinivibrio sp. nov. isolated from feces of cow.</title>
        <authorList>
            <person name="Choi J.-Y."/>
        </authorList>
    </citation>
    <scope>NUCLEOTIDE SEQUENCE [LARGE SCALE GENOMIC DNA]</scope>
    <source>
        <strain evidence="3 4">AGMB01872</strain>
    </source>
</reference>
<dbReference type="EMBL" id="JAGFNY010000018">
    <property type="protein sequence ID" value="MBW7570463.1"/>
    <property type="molecule type" value="Genomic_DNA"/>
</dbReference>
<keyword evidence="2" id="KW-0472">Membrane</keyword>
<evidence type="ECO:0000313" key="4">
    <source>
        <dbReference type="Proteomes" id="UP000731465"/>
    </source>
</evidence>
<evidence type="ECO:0000256" key="1">
    <source>
        <dbReference type="SAM" id="MobiDB-lite"/>
    </source>
</evidence>
<sequence>MTKKKRLELQLRICMVAMVIAIILGVFLAPLQLSKPNTVLKVDQDRELIINAARTELMLSKTQKEMSYRVNVKPLGKIKNPKEDAMKQAYQEHVSRNRGINLLEDYPIKGTAGNKTLFEMKLKEKAKVKSKTKTLSESFMNGFGSSNEDETKKEE</sequence>
<comment type="caution">
    <text evidence="3">The sequence shown here is derived from an EMBL/GenBank/DDBJ whole genome shotgun (WGS) entry which is preliminary data.</text>
</comment>
<evidence type="ECO:0000313" key="3">
    <source>
        <dbReference type="EMBL" id="MBW7570463.1"/>
    </source>
</evidence>
<keyword evidence="4" id="KW-1185">Reference proteome</keyword>
<protein>
    <submittedName>
        <fullName evidence="3">Uncharacterized protein</fullName>
    </submittedName>
</protein>
<name>A0ABS7DGM5_9GAMM</name>
<keyword evidence="2" id="KW-0812">Transmembrane</keyword>
<feature type="transmembrane region" description="Helical" evidence="2">
    <location>
        <begin position="12"/>
        <end position="31"/>
    </location>
</feature>
<dbReference type="Proteomes" id="UP000731465">
    <property type="component" value="Unassembled WGS sequence"/>
</dbReference>